<evidence type="ECO:0000256" key="1">
    <source>
        <dbReference type="SAM" id="MobiDB-lite"/>
    </source>
</evidence>
<dbReference type="InterPro" id="IPR038883">
    <property type="entry name" value="AN11006-like"/>
</dbReference>
<feature type="region of interest" description="Disordered" evidence="1">
    <location>
        <begin position="618"/>
        <end position="637"/>
    </location>
</feature>
<dbReference type="EMBL" id="JAGTJQ010000009">
    <property type="protein sequence ID" value="KAH7024469.1"/>
    <property type="molecule type" value="Genomic_DNA"/>
</dbReference>
<accession>A0A9P8XXN3</accession>
<dbReference type="RefSeq" id="XP_046008017.1">
    <property type="nucleotide sequence ID" value="XM_046162051.1"/>
</dbReference>
<dbReference type="AlphaFoldDB" id="A0A9P8XXN3"/>
<dbReference type="GeneID" id="70191597"/>
<dbReference type="Proteomes" id="UP000756346">
    <property type="component" value="Unassembled WGS sequence"/>
</dbReference>
<evidence type="ECO:0008006" key="4">
    <source>
        <dbReference type="Google" id="ProtNLM"/>
    </source>
</evidence>
<keyword evidence="3" id="KW-1185">Reference proteome</keyword>
<gene>
    <name evidence="2" type="ORF">B0I36DRAFT_415818</name>
</gene>
<feature type="region of interest" description="Disordered" evidence="1">
    <location>
        <begin position="715"/>
        <end position="740"/>
    </location>
</feature>
<reference evidence="2" key="1">
    <citation type="journal article" date="2021" name="Nat. Commun.">
        <title>Genetic determinants of endophytism in the Arabidopsis root mycobiome.</title>
        <authorList>
            <person name="Mesny F."/>
            <person name="Miyauchi S."/>
            <person name="Thiergart T."/>
            <person name="Pickel B."/>
            <person name="Atanasova L."/>
            <person name="Karlsson M."/>
            <person name="Huettel B."/>
            <person name="Barry K.W."/>
            <person name="Haridas S."/>
            <person name="Chen C."/>
            <person name="Bauer D."/>
            <person name="Andreopoulos W."/>
            <person name="Pangilinan J."/>
            <person name="LaButti K."/>
            <person name="Riley R."/>
            <person name="Lipzen A."/>
            <person name="Clum A."/>
            <person name="Drula E."/>
            <person name="Henrissat B."/>
            <person name="Kohler A."/>
            <person name="Grigoriev I.V."/>
            <person name="Martin F.M."/>
            <person name="Hacquard S."/>
        </authorList>
    </citation>
    <scope>NUCLEOTIDE SEQUENCE</scope>
    <source>
        <strain evidence="2">MPI-CAGE-CH-0230</strain>
    </source>
</reference>
<feature type="compositionally biased region" description="Gly residues" evidence="1">
    <location>
        <begin position="623"/>
        <end position="637"/>
    </location>
</feature>
<dbReference type="PANTHER" id="PTHR42085">
    <property type="entry name" value="F-BOX DOMAIN-CONTAINING PROTEIN"/>
    <property type="match status" value="1"/>
</dbReference>
<evidence type="ECO:0000313" key="3">
    <source>
        <dbReference type="Proteomes" id="UP000756346"/>
    </source>
</evidence>
<dbReference type="PANTHER" id="PTHR42085:SF2">
    <property type="entry name" value="F-BOX DOMAIN-CONTAINING PROTEIN"/>
    <property type="match status" value="1"/>
</dbReference>
<evidence type="ECO:0000313" key="2">
    <source>
        <dbReference type="EMBL" id="KAH7024469.1"/>
    </source>
</evidence>
<sequence length="753" mass="82482">MSQCHGGAEAAQQLTGTCPSPEVAHDAPSLGFLSLPPEVRNTIYALVCQDLPNVWSPVPARLVGPDRPAPPALFPPVLAFTCRQVYRELIPLFYAGRYVSLRLNSLDELVAHAQRIAAAVADHQQRPRALLPWPALLLVQRLAVQLATPASVPDARRCIAALETLATHAGPHVRELNLSFEVDWTDWIKFEQIDGTFIHPPRVVKADWLGDQLPSDVDDTEAASLPNPIIAVELNANAAVSHAVTSFRLLDELSLRNVALATWPAMLDQNLDKGLHILPKSVAWDFLVPMGSKPSHLLRAAFMRGAFDPNVGPAPDGKPIAGQASHTTPTLHIIALAPRFSGAGHWGYPGTKPPPYLTVKVTWPRSQVAMAAADIPALPTDECHQEAGAEVPMSFLSLPSEIRNQIYALVFPEPFPDSGMVRPVSPAPLDGRREKLLLPGEDLHPEQLRQAGWQEAAPQLTFTEPLRHLMPALTFTSKQVYRELAPLWYTSSTKVFTFNHVHELESHARLAAAARADDINVIRHPQPYFCHAPVHLIGRIHLFILTPTTQQNTLRWIEALRGLAAATEGHLKEFRLNFNLAPSLMDQWHKTRDHIRPHVVCPEWPDAPELEVLATTVPNTSAGGEGEGEGGGWRGGGRGGYTADTLVELTENIAFARAVAGFRCLQMLVLDRVSTKTWPAVLDRYLGRSMMKLRPRSVGPARFSSAVRPTFRAKYEMRPPGDSTTAAGGTSGDAMQTEEAADGPLTSLIRKIR</sequence>
<comment type="caution">
    <text evidence="2">The sequence shown here is derived from an EMBL/GenBank/DDBJ whole genome shotgun (WGS) entry which is preliminary data.</text>
</comment>
<organism evidence="2 3">
    <name type="scientific">Microdochium trichocladiopsis</name>
    <dbReference type="NCBI Taxonomy" id="1682393"/>
    <lineage>
        <taxon>Eukaryota</taxon>
        <taxon>Fungi</taxon>
        <taxon>Dikarya</taxon>
        <taxon>Ascomycota</taxon>
        <taxon>Pezizomycotina</taxon>
        <taxon>Sordariomycetes</taxon>
        <taxon>Xylariomycetidae</taxon>
        <taxon>Xylariales</taxon>
        <taxon>Microdochiaceae</taxon>
        <taxon>Microdochium</taxon>
    </lineage>
</organism>
<name>A0A9P8XXN3_9PEZI</name>
<feature type="compositionally biased region" description="Low complexity" evidence="1">
    <location>
        <begin position="721"/>
        <end position="734"/>
    </location>
</feature>
<protein>
    <recommendedName>
        <fullName evidence="4">F-box domain-containing protein</fullName>
    </recommendedName>
</protein>
<proteinExistence type="predicted"/>